<protein>
    <submittedName>
        <fullName evidence="3">Uncharacterized protein</fullName>
    </submittedName>
</protein>
<evidence type="ECO:0000256" key="1">
    <source>
        <dbReference type="SAM" id="MobiDB-lite"/>
    </source>
</evidence>
<keyword evidence="2" id="KW-0812">Transmembrane</keyword>
<dbReference type="GeneID" id="80540269"/>
<dbReference type="KEGG" id="vg:80540269"/>
<feature type="transmembrane region" description="Helical" evidence="2">
    <location>
        <begin position="100"/>
        <end position="125"/>
    </location>
</feature>
<keyword evidence="2" id="KW-0472">Membrane</keyword>
<dbReference type="RefSeq" id="YP_010801555.1">
    <property type="nucleotide sequence ID" value="NC_076966.1"/>
</dbReference>
<dbReference type="Proteomes" id="UP001144437">
    <property type="component" value="Segment"/>
</dbReference>
<dbReference type="EMBL" id="MK360902">
    <property type="protein sequence ID" value="QEG54109.1"/>
    <property type="molecule type" value="Genomic_DNA"/>
</dbReference>
<evidence type="ECO:0000256" key="2">
    <source>
        <dbReference type="SAM" id="Phobius"/>
    </source>
</evidence>
<proteinExistence type="predicted"/>
<evidence type="ECO:0000313" key="3">
    <source>
        <dbReference type="EMBL" id="QEG54109.1"/>
    </source>
</evidence>
<evidence type="ECO:0000313" key="4">
    <source>
        <dbReference type="Proteomes" id="UP001144437"/>
    </source>
</evidence>
<feature type="compositionally biased region" description="Low complexity" evidence="1">
    <location>
        <begin position="53"/>
        <end position="64"/>
    </location>
</feature>
<reference evidence="3" key="1">
    <citation type="journal article" date="2019" name="Vet. Microbiol.">
        <title>Disease surveillance in wild Victorian cacatuids reveals co-infection with multiple agents and detection of novel avian viruses.</title>
        <authorList>
            <person name="Sutherland M."/>
            <person name="Sarker S."/>
            <person name="Vaz P.K."/>
            <person name="Legione A.R."/>
            <person name="Devlin J.M."/>
            <person name="Macwhirter P.L."/>
            <person name="Whiteley P.L."/>
            <person name="Raidal S.R."/>
        </authorList>
    </citation>
    <scope>NUCLEOTIDE SEQUENCE</scope>
    <source>
        <strain evidence="3">97-0001</strain>
    </source>
</reference>
<sequence>MGISPLEVVGPIVSVTGGVNHNEDDSVLEPLKESDDENDSSDDTGCDTEIYVSSSDSDSSVGDDPSIEPLPEERGHISVVSQMPEPHYLGSDKLEPSRDFFAFILILIVILLMFIAVMLIVIVIYK</sequence>
<feature type="compositionally biased region" description="Acidic residues" evidence="1">
    <location>
        <begin position="34"/>
        <end position="46"/>
    </location>
</feature>
<feature type="region of interest" description="Disordered" evidence="1">
    <location>
        <begin position="15"/>
        <end position="75"/>
    </location>
</feature>
<keyword evidence="2" id="KW-1133">Transmembrane helix</keyword>
<keyword evidence="4" id="KW-1185">Reference proteome</keyword>
<organism evidence="3 4">
    <name type="scientific">Cacatuid alphaherpesvirus 2</name>
    <dbReference type="NCBI Taxonomy" id="2604840"/>
    <lineage>
        <taxon>Viruses</taxon>
        <taxon>Duplodnaviria</taxon>
        <taxon>Heunggongvirae</taxon>
        <taxon>Peploviricota</taxon>
        <taxon>Herviviricetes</taxon>
        <taxon>Herpesvirales</taxon>
        <taxon>Orthoherpesviridae</taxon>
        <taxon>Alphaherpesvirinae</taxon>
        <taxon>Iltovirus</taxon>
        <taxon>Iltovirus cacatuidalpha2</taxon>
    </lineage>
</organism>
<name>A0A5B9R428_9ALPH</name>
<accession>A0A5B9R428</accession>